<protein>
    <submittedName>
        <fullName evidence="3">Uncharacterized protein</fullName>
    </submittedName>
</protein>
<keyword evidence="4" id="KW-1185">Reference proteome</keyword>
<dbReference type="Proteomes" id="UP001057375">
    <property type="component" value="Unassembled WGS sequence"/>
</dbReference>
<reference evidence="3" key="1">
    <citation type="submission" date="2022-03" db="EMBL/GenBank/DDBJ databases">
        <title>Draft genome sequence of Aduncisulcus paluster, a free-living microaerophilic Fornicata.</title>
        <authorList>
            <person name="Yuyama I."/>
            <person name="Kume K."/>
            <person name="Tamura T."/>
            <person name="Inagaki Y."/>
            <person name="Hashimoto T."/>
        </authorList>
    </citation>
    <scope>NUCLEOTIDE SEQUENCE</scope>
    <source>
        <strain evidence="3">NY0171</strain>
    </source>
</reference>
<organism evidence="3 4">
    <name type="scientific">Aduncisulcus paluster</name>
    <dbReference type="NCBI Taxonomy" id="2918883"/>
    <lineage>
        <taxon>Eukaryota</taxon>
        <taxon>Metamonada</taxon>
        <taxon>Carpediemonas-like organisms</taxon>
        <taxon>Aduncisulcus</taxon>
    </lineage>
</organism>
<evidence type="ECO:0000256" key="2">
    <source>
        <dbReference type="SAM" id="MobiDB-lite"/>
    </source>
</evidence>
<dbReference type="InterPro" id="IPR040046">
    <property type="entry name" value="FAM228"/>
</dbReference>
<comment type="similarity">
    <text evidence="1">Belongs to the FAM228 family.</text>
</comment>
<gene>
    <name evidence="3" type="ORF">ADUPG1_007964</name>
</gene>
<accession>A0ABQ5KTD2</accession>
<sequence length="341" mass="38963">MDSVEVHDTDKLKELLEGAYQYKETIEKTLPKARPPTSKPPESDPIKERMALKSELQRKHFTEVAGRALAAAKQRTEEEARIKEQSLEVLLGDIFRCNNTLIVDIDEYLQAVGHKKEKRKKELYHQWVTTIFDPVQEHIFAALDNTDFKKLAAAKRQSFTRFLDEITSRKDIGIFLDQERDSYPRQHWKGSHIRTDIQPKPLPCYPSERSARMELADSMTLSARSPIVSHQPQIRPNSPSQLPVSSPLVQSIKSGVGIVSTSFGDEHLIAVSDDKAVKQPKPRFKKMLDATKWKPTDLYCSMHRDYVGARAMKGRAHSPGHEERIRRDPKTGIAKPFALFE</sequence>
<evidence type="ECO:0000256" key="1">
    <source>
        <dbReference type="ARBA" id="ARBA00007753"/>
    </source>
</evidence>
<comment type="caution">
    <text evidence="3">The sequence shown here is derived from an EMBL/GenBank/DDBJ whole genome shotgun (WGS) entry which is preliminary data.</text>
</comment>
<evidence type="ECO:0000313" key="3">
    <source>
        <dbReference type="EMBL" id="GKT34649.1"/>
    </source>
</evidence>
<feature type="region of interest" description="Disordered" evidence="2">
    <location>
        <begin position="26"/>
        <end position="47"/>
    </location>
</feature>
<dbReference type="EMBL" id="BQXS01010843">
    <property type="protein sequence ID" value="GKT34649.1"/>
    <property type="molecule type" value="Genomic_DNA"/>
</dbReference>
<evidence type="ECO:0000313" key="4">
    <source>
        <dbReference type="Proteomes" id="UP001057375"/>
    </source>
</evidence>
<proteinExistence type="inferred from homology"/>
<dbReference type="PANTHER" id="PTHR28584">
    <property type="entry name" value="FAMILY WITH SEQUENCE SIMILARITY 228 MEMBER A"/>
    <property type="match status" value="1"/>
</dbReference>
<name>A0ABQ5KTD2_9EUKA</name>
<dbReference type="PANTHER" id="PTHR28584:SF1">
    <property type="entry name" value="PROTEIN FAM228B"/>
    <property type="match status" value="1"/>
</dbReference>